<sequence>MCIGMPMQVTAVEPGHALCEGRGERRRVTTALVGEVAPGDWLLVFLGDARERIDAERASEVNAALDLVLDAMQGQGADGEAGFELPSRMSAEQLRQLAHG</sequence>
<comment type="similarity">
    <text evidence="1">Belongs to the HupF/HypC family.</text>
</comment>
<evidence type="ECO:0000313" key="2">
    <source>
        <dbReference type="EMBL" id="SSW70898.1"/>
    </source>
</evidence>
<evidence type="ECO:0000313" key="3">
    <source>
        <dbReference type="Proteomes" id="UP000289465"/>
    </source>
</evidence>
<dbReference type="InterPro" id="IPR001109">
    <property type="entry name" value="Hydrogenase_HupF/HypC"/>
</dbReference>
<dbReference type="GO" id="GO:1902670">
    <property type="term" value="F:carbon dioxide binding"/>
    <property type="evidence" value="ECO:0007669"/>
    <property type="project" value="TreeGrafter"/>
</dbReference>
<dbReference type="NCBIfam" id="TIGR00074">
    <property type="entry name" value="hypC_hupF"/>
    <property type="match status" value="1"/>
</dbReference>
<accession>A0A446CSQ8</accession>
<dbReference type="GO" id="GO:0051604">
    <property type="term" value="P:protein maturation"/>
    <property type="evidence" value="ECO:0007669"/>
    <property type="project" value="TreeGrafter"/>
</dbReference>
<dbReference type="GO" id="GO:0005506">
    <property type="term" value="F:iron ion binding"/>
    <property type="evidence" value="ECO:0007669"/>
    <property type="project" value="TreeGrafter"/>
</dbReference>
<dbReference type="PANTHER" id="PTHR35177:SF2">
    <property type="entry name" value="HYDROGENASE MATURATION FACTOR HYBG"/>
    <property type="match status" value="1"/>
</dbReference>
<gene>
    <name evidence="2" type="ORF">AVE30378_04311</name>
</gene>
<evidence type="ECO:0000256" key="1">
    <source>
        <dbReference type="ARBA" id="ARBA00006018"/>
    </source>
</evidence>
<evidence type="ECO:0008006" key="4">
    <source>
        <dbReference type="Google" id="ProtNLM"/>
    </source>
</evidence>
<dbReference type="AlphaFoldDB" id="A0A446CSQ8"/>
<dbReference type="Pfam" id="PF01455">
    <property type="entry name" value="HupF_HypC"/>
    <property type="match status" value="1"/>
</dbReference>
<dbReference type="PRINTS" id="PR00445">
    <property type="entry name" value="HUPFHYPC"/>
</dbReference>
<organism evidence="2 3">
    <name type="scientific">Achromobacter veterisilvae</name>
    <dbReference type="NCBI Taxonomy" id="2069367"/>
    <lineage>
        <taxon>Bacteria</taxon>
        <taxon>Pseudomonadati</taxon>
        <taxon>Pseudomonadota</taxon>
        <taxon>Betaproteobacteria</taxon>
        <taxon>Burkholderiales</taxon>
        <taxon>Alcaligenaceae</taxon>
        <taxon>Achromobacter</taxon>
    </lineage>
</organism>
<dbReference type="Gene3D" id="2.30.30.140">
    <property type="match status" value="1"/>
</dbReference>
<dbReference type="EMBL" id="UFQC01000026">
    <property type="protein sequence ID" value="SSW70898.1"/>
    <property type="molecule type" value="Genomic_DNA"/>
</dbReference>
<dbReference type="OrthoDB" id="9806017at2"/>
<protein>
    <recommendedName>
        <fullName evidence="4">Hydrogenase isoenzymes formation protein HypC</fullName>
    </recommendedName>
</protein>
<name>A0A446CSQ8_9BURK</name>
<reference evidence="2 3" key="1">
    <citation type="submission" date="2018-07" db="EMBL/GenBank/DDBJ databases">
        <authorList>
            <person name="Peeters C."/>
        </authorList>
    </citation>
    <scope>NUCLEOTIDE SEQUENCE [LARGE SCALE GENOMIC DNA]</scope>
    <source>
        <strain evidence="2 3">LMG 30378</strain>
    </source>
</reference>
<dbReference type="PANTHER" id="PTHR35177">
    <property type="entry name" value="HYDROGENASE MATURATION FACTOR HYBG"/>
    <property type="match status" value="1"/>
</dbReference>
<dbReference type="SUPFAM" id="SSF159127">
    <property type="entry name" value="HupF/HypC-like"/>
    <property type="match status" value="1"/>
</dbReference>
<dbReference type="RefSeq" id="WP_129243185.1">
    <property type="nucleotide sequence ID" value="NZ_UFQC01000026.1"/>
</dbReference>
<proteinExistence type="inferred from homology"/>
<dbReference type="Proteomes" id="UP000289465">
    <property type="component" value="Unassembled WGS sequence"/>
</dbReference>